<dbReference type="PANTHER" id="PTHR41773:SF1">
    <property type="entry name" value="RELA_SPOT DOMAIN-CONTAINING PROTEIN"/>
    <property type="match status" value="1"/>
</dbReference>
<protein>
    <submittedName>
        <fullName evidence="4">PpGpp synthetase/RelA/SpoT-type nucleotidyltransferase</fullName>
    </submittedName>
    <submittedName>
        <fullName evidence="3">RelA/spoT family protein</fullName>
    </submittedName>
</protein>
<sequence>MRLSIFDTIDSTLALLDERNDLYHELEQQLKSDLYAIFEADAEMIVDIFSRVKTRESLREKIIRNRFYINYDNSEDILDNLSDLIGVSIECRFIEEEYKVLKRLREYFIVPDEASGYFYNENHPELFLDTASRQPQVQKNGFSIYRIDGFIMHNGMKINFELQIKALVHAFWGDIEHKLVYKNTNYYVYDSFMVDILSSIKANLTIIDRQLSIIYNQMQNSSMSDVSISEKSFEKIVTKAINDLFAMKMNESIGFTINLKSTSSILGHYIFIKDIRHSSMNNDRISLLFKTFKKVNNSQMDFENEIVLDGDFSSNDPFIQILGEYLVSVINIDYDWYVFFKMLFFIEPGNNTEDFVLFLKVIKNYLVDDYWLKTSFVRLSMSESVMVQDECAAILARSLVAIKTIAIIDDDKMIAVNKAFVLFIQELETRVINYSDFMNYKEAYYHDWLNRMNHIFNR</sequence>
<organism evidence="4 5">
    <name type="scientific">Dielma fastidiosa</name>
    <dbReference type="NCBI Taxonomy" id="1034346"/>
    <lineage>
        <taxon>Bacteria</taxon>
        <taxon>Bacillati</taxon>
        <taxon>Bacillota</taxon>
        <taxon>Erysipelotrichia</taxon>
        <taxon>Erysipelotrichales</taxon>
        <taxon>Erysipelotrichaceae</taxon>
        <taxon>Dielma</taxon>
    </lineage>
</organism>
<dbReference type="Proteomes" id="UP001276902">
    <property type="component" value="Unassembled WGS sequence"/>
</dbReference>
<evidence type="ECO:0000256" key="1">
    <source>
        <dbReference type="ARBA" id="ARBA00004976"/>
    </source>
</evidence>
<evidence type="ECO:0000313" key="5">
    <source>
        <dbReference type="Proteomes" id="UP000247612"/>
    </source>
</evidence>
<dbReference type="EMBL" id="JALDAW010000011">
    <property type="protein sequence ID" value="MDY5167935.1"/>
    <property type="molecule type" value="Genomic_DNA"/>
</dbReference>
<dbReference type="GO" id="GO:0016740">
    <property type="term" value="F:transferase activity"/>
    <property type="evidence" value="ECO:0007669"/>
    <property type="project" value="UniProtKB-KW"/>
</dbReference>
<dbReference type="UniPathway" id="UPA00908">
    <property type="reaction ID" value="UER00884"/>
</dbReference>
<dbReference type="RefSeq" id="WP_022937795.1">
    <property type="nucleotide sequence ID" value="NZ_BAABZA010000001.1"/>
</dbReference>
<evidence type="ECO:0000313" key="3">
    <source>
        <dbReference type="EMBL" id="MDY5167935.1"/>
    </source>
</evidence>
<keyword evidence="5" id="KW-1185">Reference proteome</keyword>
<feature type="domain" description="RelA/SpoT" evidence="2">
    <location>
        <begin position="50"/>
        <end position="187"/>
    </location>
</feature>
<dbReference type="EMBL" id="QJKH01000021">
    <property type="protein sequence ID" value="PXX75022.1"/>
    <property type="molecule type" value="Genomic_DNA"/>
</dbReference>
<comment type="pathway">
    <text evidence="1">Purine metabolism; ppGpp biosynthesis; ppGpp from GTP: step 1/2.</text>
</comment>
<dbReference type="InterPro" id="IPR007685">
    <property type="entry name" value="RelA_SpoT"/>
</dbReference>
<dbReference type="Gene3D" id="3.30.460.10">
    <property type="entry name" value="Beta Polymerase, domain 2"/>
    <property type="match status" value="1"/>
</dbReference>
<dbReference type="PANTHER" id="PTHR41773">
    <property type="entry name" value="GTP PYROPHOSPHATASE-RELATED"/>
    <property type="match status" value="1"/>
</dbReference>
<name>A0A2V2FQS7_9FIRM</name>
<dbReference type="GO" id="GO:0015970">
    <property type="term" value="P:guanosine tetraphosphate biosynthetic process"/>
    <property type="evidence" value="ECO:0007669"/>
    <property type="project" value="UniProtKB-UniPathway"/>
</dbReference>
<dbReference type="Pfam" id="PF04607">
    <property type="entry name" value="RelA_SpoT"/>
    <property type="match status" value="1"/>
</dbReference>
<dbReference type="SUPFAM" id="SSF81301">
    <property type="entry name" value="Nucleotidyltransferase"/>
    <property type="match status" value="1"/>
</dbReference>
<accession>A0A2V2FQS7</accession>
<dbReference type="STRING" id="1034346.GCA_000313565_01492"/>
<reference evidence="4 5" key="1">
    <citation type="submission" date="2018-05" db="EMBL/GenBank/DDBJ databases">
        <title>Genomic Encyclopedia of Type Strains, Phase IV (KMG-IV): sequencing the most valuable type-strain genomes for metagenomic binning, comparative biology and taxonomic classification.</title>
        <authorList>
            <person name="Goeker M."/>
        </authorList>
    </citation>
    <scope>NUCLEOTIDE SEQUENCE [LARGE SCALE GENOMIC DNA]</scope>
    <source>
        <strain evidence="4 5">JC118</strain>
    </source>
</reference>
<evidence type="ECO:0000313" key="4">
    <source>
        <dbReference type="EMBL" id="PXX75022.1"/>
    </source>
</evidence>
<comment type="caution">
    <text evidence="4">The sequence shown here is derived from an EMBL/GenBank/DDBJ whole genome shotgun (WGS) entry which is preliminary data.</text>
</comment>
<gene>
    <name evidence="4" type="ORF">DES51_1213</name>
    <name evidence="3" type="ORF">MQE39_07390</name>
</gene>
<dbReference type="Proteomes" id="UP000247612">
    <property type="component" value="Unassembled WGS sequence"/>
</dbReference>
<dbReference type="OrthoDB" id="1694513at2"/>
<evidence type="ECO:0000259" key="2">
    <source>
        <dbReference type="SMART" id="SM00954"/>
    </source>
</evidence>
<dbReference type="SMART" id="SM00954">
    <property type="entry name" value="RelA_SpoT"/>
    <property type="match status" value="1"/>
</dbReference>
<reference evidence="3" key="2">
    <citation type="submission" date="2022-03" db="EMBL/GenBank/DDBJ databases">
        <title>First case of bacteraemia caused by Dielma fastidiosa in a patient hospitalised with diverticulitis.</title>
        <authorList>
            <person name="Forman-Ankjaer B."/>
            <person name="Hvid-Jensen F."/>
            <person name="Kobel C.M."/>
            <person name="Greve T."/>
        </authorList>
    </citation>
    <scope>NUCLEOTIDE SEQUENCE</scope>
    <source>
        <strain evidence="3">AUH_DF_2021</strain>
    </source>
</reference>
<keyword evidence="4" id="KW-0808">Transferase</keyword>
<proteinExistence type="predicted"/>
<dbReference type="InterPro" id="IPR043519">
    <property type="entry name" value="NT_sf"/>
</dbReference>
<dbReference type="AlphaFoldDB" id="A0A2V2FQS7"/>